<accession>G7JP50</accession>
<dbReference type="PaxDb" id="3880-AES86904"/>
<dbReference type="GO" id="GO:0008483">
    <property type="term" value="F:transaminase activity"/>
    <property type="evidence" value="ECO:0007669"/>
    <property type="project" value="UniProtKB-KW"/>
</dbReference>
<dbReference type="Gene3D" id="3.40.640.10">
    <property type="entry name" value="Type I PLP-dependent aspartate aminotransferase-like (Major domain)"/>
    <property type="match status" value="1"/>
</dbReference>
<protein>
    <submittedName>
        <fullName evidence="4">Class III aminotransferase</fullName>
    </submittedName>
</protein>
<dbReference type="SUPFAM" id="SSF53383">
    <property type="entry name" value="PLP-dependent transferases"/>
    <property type="match status" value="1"/>
</dbReference>
<evidence type="ECO:0000313" key="5">
    <source>
        <dbReference type="EnsemblPlants" id="AES86904"/>
    </source>
</evidence>
<dbReference type="InterPro" id="IPR015421">
    <property type="entry name" value="PyrdxlP-dep_Trfase_major"/>
</dbReference>
<dbReference type="HOGENOM" id="CLU_1368021_0_0_1"/>
<dbReference type="Proteomes" id="UP000002051">
    <property type="component" value="Chromosome 4"/>
</dbReference>
<sequence length="200" mass="22295">MTKQEDEVSNSWRILDDKLVWEYDKDGIYSLKLSASALASAAVSRSFQETLLQAPLWSRTSSSQSSLAKDSSTSDAKTEIFDYFRFKSHDMLAPFTAGWQTNELNPLIIEKSEGSYVYDINEKKYLDPLAGLWSTALGGSEQGLVDAATAQLKKLPSIQTHRHWMSVTALKDLNIIPAIERKSEGSDKVCLTKLRVNGVN</sequence>
<evidence type="ECO:0000256" key="1">
    <source>
        <dbReference type="ARBA" id="ARBA00022576"/>
    </source>
</evidence>
<dbReference type="Pfam" id="PF00202">
    <property type="entry name" value="Aminotran_3"/>
    <property type="match status" value="1"/>
</dbReference>
<evidence type="ECO:0000313" key="6">
    <source>
        <dbReference type="Proteomes" id="UP000002051"/>
    </source>
</evidence>
<reference evidence="4 6" key="1">
    <citation type="journal article" date="2011" name="Nature">
        <title>The Medicago genome provides insight into the evolution of rhizobial symbioses.</title>
        <authorList>
            <person name="Young N.D."/>
            <person name="Debelle F."/>
            <person name="Oldroyd G.E."/>
            <person name="Geurts R."/>
            <person name="Cannon S.B."/>
            <person name="Udvardi M.K."/>
            <person name="Benedito V.A."/>
            <person name="Mayer K.F."/>
            <person name="Gouzy J."/>
            <person name="Schoof H."/>
            <person name="Van de Peer Y."/>
            <person name="Proost S."/>
            <person name="Cook D.R."/>
            <person name="Meyers B.C."/>
            <person name="Spannagl M."/>
            <person name="Cheung F."/>
            <person name="De Mita S."/>
            <person name="Krishnakumar V."/>
            <person name="Gundlach H."/>
            <person name="Zhou S."/>
            <person name="Mudge J."/>
            <person name="Bharti A.K."/>
            <person name="Murray J.D."/>
            <person name="Naoumkina M.A."/>
            <person name="Rosen B."/>
            <person name="Silverstein K.A."/>
            <person name="Tang H."/>
            <person name="Rombauts S."/>
            <person name="Zhao P.X."/>
            <person name="Zhou P."/>
            <person name="Barbe V."/>
            <person name="Bardou P."/>
            <person name="Bechner M."/>
            <person name="Bellec A."/>
            <person name="Berger A."/>
            <person name="Berges H."/>
            <person name="Bidwell S."/>
            <person name="Bisseling T."/>
            <person name="Choisne N."/>
            <person name="Couloux A."/>
            <person name="Denny R."/>
            <person name="Deshpande S."/>
            <person name="Dai X."/>
            <person name="Doyle J.J."/>
            <person name="Dudez A.M."/>
            <person name="Farmer A.D."/>
            <person name="Fouteau S."/>
            <person name="Franken C."/>
            <person name="Gibelin C."/>
            <person name="Gish J."/>
            <person name="Goldstein S."/>
            <person name="Gonzalez A.J."/>
            <person name="Green P.J."/>
            <person name="Hallab A."/>
            <person name="Hartog M."/>
            <person name="Hua A."/>
            <person name="Humphray S.J."/>
            <person name="Jeong D.H."/>
            <person name="Jing Y."/>
            <person name="Jocker A."/>
            <person name="Kenton S.M."/>
            <person name="Kim D.J."/>
            <person name="Klee K."/>
            <person name="Lai H."/>
            <person name="Lang C."/>
            <person name="Lin S."/>
            <person name="Macmil S.L."/>
            <person name="Magdelenat G."/>
            <person name="Matthews L."/>
            <person name="McCorrison J."/>
            <person name="Monaghan E.L."/>
            <person name="Mun J.H."/>
            <person name="Najar F.Z."/>
            <person name="Nicholson C."/>
            <person name="Noirot C."/>
            <person name="O'Bleness M."/>
            <person name="Paule C.R."/>
            <person name="Poulain J."/>
            <person name="Prion F."/>
            <person name="Qin B."/>
            <person name="Qu C."/>
            <person name="Retzel E.F."/>
            <person name="Riddle C."/>
            <person name="Sallet E."/>
            <person name="Samain S."/>
            <person name="Samson N."/>
            <person name="Sanders I."/>
            <person name="Saurat O."/>
            <person name="Scarpelli C."/>
            <person name="Schiex T."/>
            <person name="Segurens B."/>
            <person name="Severin A.J."/>
            <person name="Sherrier D.J."/>
            <person name="Shi R."/>
            <person name="Sims S."/>
            <person name="Singer S.R."/>
            <person name="Sinharoy S."/>
            <person name="Sterck L."/>
            <person name="Viollet A."/>
            <person name="Wang B.B."/>
            <person name="Wang K."/>
            <person name="Wang M."/>
            <person name="Wang X."/>
            <person name="Warfsmann J."/>
            <person name="Weissenbach J."/>
            <person name="White D.D."/>
            <person name="White J.D."/>
            <person name="Wiley G.B."/>
            <person name="Wincker P."/>
            <person name="Xing Y."/>
            <person name="Yang L."/>
            <person name="Yao Z."/>
            <person name="Ying F."/>
            <person name="Zhai J."/>
            <person name="Zhou L."/>
            <person name="Zuber A."/>
            <person name="Denarie J."/>
            <person name="Dixon R.A."/>
            <person name="May G.D."/>
            <person name="Schwartz D.C."/>
            <person name="Rogers J."/>
            <person name="Quetier F."/>
            <person name="Town C.D."/>
            <person name="Roe B.A."/>
        </authorList>
    </citation>
    <scope>NUCLEOTIDE SEQUENCE [LARGE SCALE GENOMIC DNA]</scope>
    <source>
        <strain evidence="4">A17</strain>
        <strain evidence="5 6">cv. Jemalong A17</strain>
    </source>
</reference>
<dbReference type="InterPro" id="IPR015424">
    <property type="entry name" value="PyrdxlP-dep_Trfase"/>
</dbReference>
<reference evidence="4 6" key="2">
    <citation type="journal article" date="2014" name="BMC Genomics">
        <title>An improved genome release (version Mt4.0) for the model legume Medicago truncatula.</title>
        <authorList>
            <person name="Tang H."/>
            <person name="Krishnakumar V."/>
            <person name="Bidwell S."/>
            <person name="Rosen B."/>
            <person name="Chan A."/>
            <person name="Zhou S."/>
            <person name="Gentzbittel L."/>
            <person name="Childs K.L."/>
            <person name="Yandell M."/>
            <person name="Gundlach H."/>
            <person name="Mayer K.F."/>
            <person name="Schwartz D.C."/>
            <person name="Town C.D."/>
        </authorList>
    </citation>
    <scope>GENOME REANNOTATION</scope>
    <source>
        <strain evidence="4">A17</strain>
        <strain evidence="5 6">cv. Jemalong A17</strain>
    </source>
</reference>
<keyword evidence="3" id="KW-0663">Pyridoxal phosphate</keyword>
<keyword evidence="6" id="KW-1185">Reference proteome</keyword>
<dbReference type="InterPro" id="IPR005814">
    <property type="entry name" value="Aminotrans_3"/>
</dbReference>
<evidence type="ECO:0000256" key="3">
    <source>
        <dbReference type="ARBA" id="ARBA00022898"/>
    </source>
</evidence>
<dbReference type="STRING" id="3880.G7JP50"/>
<evidence type="ECO:0000256" key="2">
    <source>
        <dbReference type="ARBA" id="ARBA00022679"/>
    </source>
</evidence>
<dbReference type="AlphaFoldDB" id="G7JP50"/>
<keyword evidence="1 4" id="KW-0032">Aminotransferase</keyword>
<proteinExistence type="predicted"/>
<dbReference type="Gene3D" id="3.90.1150.10">
    <property type="entry name" value="Aspartate Aminotransferase, domain 1"/>
    <property type="match status" value="1"/>
</dbReference>
<reference evidence="5" key="3">
    <citation type="submission" date="2015-04" db="UniProtKB">
        <authorList>
            <consortium name="EnsemblPlants"/>
        </authorList>
    </citation>
    <scope>IDENTIFICATION</scope>
    <source>
        <strain evidence="5">cv. Jemalong A17</strain>
    </source>
</reference>
<name>G7JP50_MEDTR</name>
<evidence type="ECO:0000313" key="4">
    <source>
        <dbReference type="EMBL" id="AES86904.1"/>
    </source>
</evidence>
<dbReference type="PANTHER" id="PTHR42684:SF3">
    <property type="entry name" value="ADENOSYLMETHIONINE-8-AMINO-7-OXONONANOATE AMINOTRANSFERASE"/>
    <property type="match status" value="1"/>
</dbReference>
<organism evidence="4 6">
    <name type="scientific">Medicago truncatula</name>
    <name type="common">Barrel medic</name>
    <name type="synonym">Medicago tribuloides</name>
    <dbReference type="NCBI Taxonomy" id="3880"/>
    <lineage>
        <taxon>Eukaryota</taxon>
        <taxon>Viridiplantae</taxon>
        <taxon>Streptophyta</taxon>
        <taxon>Embryophyta</taxon>
        <taxon>Tracheophyta</taxon>
        <taxon>Spermatophyta</taxon>
        <taxon>Magnoliopsida</taxon>
        <taxon>eudicotyledons</taxon>
        <taxon>Gunneridae</taxon>
        <taxon>Pentapetalae</taxon>
        <taxon>rosids</taxon>
        <taxon>fabids</taxon>
        <taxon>Fabales</taxon>
        <taxon>Fabaceae</taxon>
        <taxon>Papilionoideae</taxon>
        <taxon>50 kb inversion clade</taxon>
        <taxon>NPAAA clade</taxon>
        <taxon>Hologalegina</taxon>
        <taxon>IRL clade</taxon>
        <taxon>Trifolieae</taxon>
        <taxon>Medicago</taxon>
    </lineage>
</organism>
<dbReference type="eggNOG" id="KOG1404">
    <property type="taxonomic scope" value="Eukaryota"/>
</dbReference>
<dbReference type="InterPro" id="IPR015422">
    <property type="entry name" value="PyrdxlP-dep_Trfase_small"/>
</dbReference>
<dbReference type="EMBL" id="CM001220">
    <property type="protein sequence ID" value="AES86904.1"/>
    <property type="molecule type" value="Genomic_DNA"/>
</dbReference>
<gene>
    <name evidence="4" type="ordered locus">MTR_4g016770</name>
</gene>
<dbReference type="EnsemblPlants" id="AES86904">
    <property type="protein sequence ID" value="AES86904"/>
    <property type="gene ID" value="MTR_4g016770"/>
</dbReference>
<dbReference type="PANTHER" id="PTHR42684">
    <property type="entry name" value="ADENOSYLMETHIONINE-8-AMINO-7-OXONONANOATE AMINOTRANSFERASE"/>
    <property type="match status" value="1"/>
</dbReference>
<keyword evidence="2" id="KW-0808">Transferase</keyword>
<dbReference type="GO" id="GO:0030170">
    <property type="term" value="F:pyridoxal phosphate binding"/>
    <property type="evidence" value="ECO:0007669"/>
    <property type="project" value="InterPro"/>
</dbReference>